<dbReference type="InterPro" id="IPR055166">
    <property type="entry name" value="Transc_reg_Sar_Rot_HTH"/>
</dbReference>
<dbReference type="PROSITE" id="PS50995">
    <property type="entry name" value="HTH_MARR_2"/>
    <property type="match status" value="1"/>
</dbReference>
<dbReference type="CDD" id="cd00090">
    <property type="entry name" value="HTH_ARSR"/>
    <property type="match status" value="1"/>
</dbReference>
<gene>
    <name evidence="9" type="ORF">DY78_GL001270</name>
</gene>
<dbReference type="InterPro" id="IPR036390">
    <property type="entry name" value="WH_DNA-bd_sf"/>
</dbReference>
<evidence type="ECO:0000313" key="9">
    <source>
        <dbReference type="EMBL" id="KRO29219.1"/>
    </source>
</evidence>
<keyword evidence="4" id="KW-0804">Transcription</keyword>
<dbReference type="SUPFAM" id="SSF46785">
    <property type="entry name" value="Winged helix' DNA-binding domain"/>
    <property type="match status" value="1"/>
</dbReference>
<protein>
    <recommendedName>
        <fullName evidence="6">HTH-type transcriptional regulator SarZ</fullName>
    </recommendedName>
    <alternativeName>
        <fullName evidence="7">Staphylococcal accessory regulator Z</fullName>
    </alternativeName>
</protein>
<dbReference type="InterPro" id="IPR036388">
    <property type="entry name" value="WH-like_DNA-bd_sf"/>
</dbReference>
<dbReference type="PANTHER" id="PTHR42756:SF1">
    <property type="entry name" value="TRANSCRIPTIONAL REPRESSOR OF EMRAB OPERON"/>
    <property type="match status" value="1"/>
</dbReference>
<dbReference type="RefSeq" id="WP_024626366.1">
    <property type="nucleotide sequence ID" value="NZ_AYGX02000016.1"/>
</dbReference>
<keyword evidence="2" id="KW-0805">Transcription regulation</keyword>
<dbReference type="SMART" id="SM00347">
    <property type="entry name" value="HTH_MARR"/>
    <property type="match status" value="1"/>
</dbReference>
<dbReference type="InterPro" id="IPR000835">
    <property type="entry name" value="HTH_MarR-typ"/>
</dbReference>
<dbReference type="PANTHER" id="PTHR42756">
    <property type="entry name" value="TRANSCRIPTIONAL REGULATOR, MARR"/>
    <property type="match status" value="1"/>
</dbReference>
<organism evidence="9 10">
    <name type="scientific">Lactiplantibacillus fabifermentans DSM 21115</name>
    <dbReference type="NCBI Taxonomy" id="1413187"/>
    <lineage>
        <taxon>Bacteria</taxon>
        <taxon>Bacillati</taxon>
        <taxon>Bacillota</taxon>
        <taxon>Bacilli</taxon>
        <taxon>Lactobacillales</taxon>
        <taxon>Lactobacillaceae</taxon>
        <taxon>Lactiplantibacillus</taxon>
    </lineage>
</organism>
<dbReference type="InterPro" id="IPR011991">
    <property type="entry name" value="ArsR-like_HTH"/>
</dbReference>
<keyword evidence="10" id="KW-1185">Reference proteome</keyword>
<dbReference type="Pfam" id="PF22381">
    <property type="entry name" value="Staph_reg_Sar_Rot"/>
    <property type="match status" value="1"/>
</dbReference>
<evidence type="ECO:0000313" key="10">
    <source>
        <dbReference type="Proteomes" id="UP000050920"/>
    </source>
</evidence>
<evidence type="ECO:0000256" key="7">
    <source>
        <dbReference type="ARBA" id="ARBA00047207"/>
    </source>
</evidence>
<dbReference type="GO" id="GO:0003700">
    <property type="term" value="F:DNA-binding transcription factor activity"/>
    <property type="evidence" value="ECO:0007669"/>
    <property type="project" value="InterPro"/>
</dbReference>
<evidence type="ECO:0000256" key="4">
    <source>
        <dbReference type="ARBA" id="ARBA00023163"/>
    </source>
</evidence>
<dbReference type="EMBL" id="AYGX02000016">
    <property type="protein sequence ID" value="KRO29219.1"/>
    <property type="molecule type" value="Genomic_DNA"/>
</dbReference>
<evidence type="ECO:0000256" key="2">
    <source>
        <dbReference type="ARBA" id="ARBA00023015"/>
    </source>
</evidence>
<comment type="similarity">
    <text evidence="5">Belongs to the SarZ family.</text>
</comment>
<comment type="subcellular location">
    <subcellularLocation>
        <location evidence="1">Cytoplasm</location>
    </subcellularLocation>
</comment>
<evidence type="ECO:0000256" key="6">
    <source>
        <dbReference type="ARBA" id="ARBA00047188"/>
    </source>
</evidence>
<proteinExistence type="inferred from homology"/>
<reference evidence="9 10" key="1">
    <citation type="journal article" date="2015" name="Genome Announc.">
        <title>Expanding the biotechnology potential of lactobacilli through comparative genomics of 213 strains and associated genera.</title>
        <authorList>
            <person name="Sun Z."/>
            <person name="Harris H.M."/>
            <person name="McCann A."/>
            <person name="Guo C."/>
            <person name="Argimon S."/>
            <person name="Zhang W."/>
            <person name="Yang X."/>
            <person name="Jeffery I.B."/>
            <person name="Cooney J.C."/>
            <person name="Kagawa T.F."/>
            <person name="Liu W."/>
            <person name="Song Y."/>
            <person name="Salvetti E."/>
            <person name="Wrobel A."/>
            <person name="Rasinkangas P."/>
            <person name="Parkhill J."/>
            <person name="Rea M.C."/>
            <person name="O'Sullivan O."/>
            <person name="Ritari J."/>
            <person name="Douillard F.P."/>
            <person name="Paul Ross R."/>
            <person name="Yang R."/>
            <person name="Briner A.E."/>
            <person name="Felis G.E."/>
            <person name="de Vos W.M."/>
            <person name="Barrangou R."/>
            <person name="Klaenhammer T.R."/>
            <person name="Caufield P.W."/>
            <person name="Cui Y."/>
            <person name="Zhang H."/>
            <person name="O'Toole P.W."/>
        </authorList>
    </citation>
    <scope>NUCLEOTIDE SEQUENCE [LARGE SCALE GENOMIC DNA]</scope>
    <source>
        <strain evidence="9 10">DSM 21115</strain>
    </source>
</reference>
<keyword evidence="3" id="KW-0238">DNA-binding</keyword>
<evidence type="ECO:0000256" key="1">
    <source>
        <dbReference type="ARBA" id="ARBA00004496"/>
    </source>
</evidence>
<evidence type="ECO:0000259" key="8">
    <source>
        <dbReference type="PROSITE" id="PS50995"/>
    </source>
</evidence>
<dbReference type="GO" id="GO:0005737">
    <property type="term" value="C:cytoplasm"/>
    <property type="evidence" value="ECO:0007669"/>
    <property type="project" value="UniProtKB-SubCell"/>
</dbReference>
<dbReference type="Gene3D" id="1.10.10.10">
    <property type="entry name" value="Winged helix-like DNA-binding domain superfamily/Winged helix DNA-binding domain"/>
    <property type="match status" value="1"/>
</dbReference>
<accession>A0A0R2P0M2</accession>
<name>A0A0R2P0M2_9LACO</name>
<dbReference type="GO" id="GO:0003677">
    <property type="term" value="F:DNA binding"/>
    <property type="evidence" value="ECO:0007669"/>
    <property type="project" value="UniProtKB-KW"/>
</dbReference>
<evidence type="ECO:0000256" key="5">
    <source>
        <dbReference type="ARBA" id="ARBA00046337"/>
    </source>
</evidence>
<sequence>MATPTKNILLDEQLCFALYTASKRFNHFYAEALAPFKLTYPQYITLLALWENSPMTVRELGSHVNLDSGTLTPLLKRMQTQGWVERNRDENDERQVNISLSQKAIDAKPEIFAHVNTCMDLLGMDEKTYAETRDTVNFAGERIKNADPKTVPYTGDDEL</sequence>
<comment type="caution">
    <text evidence="9">The sequence shown here is derived from an EMBL/GenBank/DDBJ whole genome shotgun (WGS) entry which is preliminary data.</text>
</comment>
<evidence type="ECO:0000256" key="3">
    <source>
        <dbReference type="ARBA" id="ARBA00023125"/>
    </source>
</evidence>
<dbReference type="AlphaFoldDB" id="A0A0R2P0M2"/>
<dbReference type="Proteomes" id="UP000050920">
    <property type="component" value="Unassembled WGS sequence"/>
</dbReference>
<feature type="domain" description="HTH marR-type" evidence="8">
    <location>
        <begin position="11"/>
        <end position="145"/>
    </location>
</feature>